<dbReference type="NCBIfam" id="NF010460">
    <property type="entry name" value="PRK13885.1"/>
    <property type="match status" value="1"/>
</dbReference>
<dbReference type="NCBIfam" id="TIGR02775">
    <property type="entry name" value="TrbG_Ti"/>
    <property type="match status" value="1"/>
</dbReference>
<dbReference type="AlphaFoldDB" id="A0AAD1C671"/>
<dbReference type="Proteomes" id="UP000218554">
    <property type="component" value="Plasmid pKF707"/>
</dbReference>
<keyword evidence="2" id="KW-0732">Signal</keyword>
<dbReference type="InterPro" id="IPR010258">
    <property type="entry name" value="Conjugal_tfr_TrbG/VirB9/CagX"/>
</dbReference>
<accession>A0AAD1C671</accession>
<comment type="similarity">
    <text evidence="1">Belongs to the TrbG/VirB9 family.</text>
</comment>
<sequence length="317" mass="35139">MKAIATGLLAALPLICWGQEDYSDLFPTGTSTPEPVISNMYYSPNPALSPQEQAGLGISSKWRSSSSTALKPLERQGGVVTFVFGASQPSVVCAVMQVCDIELQKGETPNSVNAGDTARWEVTPTISGNGSAATWHIIVKAMDVGLETSLLITTNRRTYHITLKSHRDQYMARVAFTYPDDSGEEWAAYRKHVESVTQPRAELAAQPRTGSVEYLGDLDFDYRVDGEVRWKPVRVFNDGRKTIIQMPPSMPLEEVPALVVLRGTDSIWPWGKKSEEVMVNYRFQGERYVVDTVFQKAMLITGVGDNQDRVTIERTAE</sequence>
<organism evidence="3 4">
    <name type="scientific">Metapseudomonas furukawaii</name>
    <name type="common">Pseudomonas furukawaii</name>
    <dbReference type="NCBI Taxonomy" id="1149133"/>
    <lineage>
        <taxon>Bacteria</taxon>
        <taxon>Pseudomonadati</taxon>
        <taxon>Pseudomonadota</taxon>
        <taxon>Gammaproteobacteria</taxon>
        <taxon>Pseudomonadales</taxon>
        <taxon>Pseudomonadaceae</taxon>
        <taxon>Metapseudomonas</taxon>
    </lineage>
</organism>
<dbReference type="CDD" id="cd06911">
    <property type="entry name" value="VirB9_CagX_TrbG"/>
    <property type="match status" value="1"/>
</dbReference>
<reference evidence="3 4" key="1">
    <citation type="journal article" date="2018" name="Int. J. Syst. Evol. Microbiol.">
        <title>Pseudomonas furukawaii sp. nov., a polychlorinated biphenyl-degrading bacterium isolated from biphenyl-contaminated soil in Japan.</title>
        <authorList>
            <person name="Kimura N."/>
            <person name="Watanabe T."/>
            <person name="Suenaga H."/>
            <person name="Fujihara H."/>
            <person name="Futagami T."/>
            <person name="Goto M."/>
            <person name="Hanada S."/>
            <person name="Hirose J."/>
        </authorList>
    </citation>
    <scope>NUCLEOTIDE SEQUENCE [LARGE SCALE GENOMIC DNA]</scope>
    <source>
        <strain evidence="4">DSM 10086 / NBRC 110670 / KF707</strain>
    </source>
</reference>
<proteinExistence type="inferred from homology"/>
<dbReference type="Gene3D" id="2.60.40.2500">
    <property type="match status" value="1"/>
</dbReference>
<dbReference type="InterPro" id="IPR038161">
    <property type="entry name" value="VirB9/CagX/TrbG_C_sf"/>
</dbReference>
<geneLocation type="plasmid" evidence="3 4">
    <name>pKF707</name>
</geneLocation>
<dbReference type="KEGG" id="pfuw:KF707C_p170"/>
<dbReference type="InterPro" id="IPR033645">
    <property type="entry name" value="VirB9/CagX/TrbG_C"/>
</dbReference>
<keyword evidence="4" id="KW-1185">Reference proteome</keyword>
<evidence type="ECO:0000256" key="2">
    <source>
        <dbReference type="ARBA" id="ARBA00022729"/>
    </source>
</evidence>
<gene>
    <name evidence="3" type="ORF">KF707C_p170</name>
</gene>
<evidence type="ECO:0000313" key="4">
    <source>
        <dbReference type="Proteomes" id="UP000218554"/>
    </source>
</evidence>
<keyword evidence="3" id="KW-0614">Plasmid</keyword>
<dbReference type="Pfam" id="PF03524">
    <property type="entry name" value="CagX"/>
    <property type="match status" value="1"/>
</dbReference>
<dbReference type="EMBL" id="AP014863">
    <property type="protein sequence ID" value="BAU77406.1"/>
    <property type="molecule type" value="Genomic_DNA"/>
</dbReference>
<name>A0AAD1C671_METFU</name>
<dbReference type="RefSeq" id="WP_003451642.1">
    <property type="nucleotide sequence ID" value="NZ_AJMR01000135.1"/>
</dbReference>
<dbReference type="InterPro" id="IPR014142">
    <property type="entry name" value="TrbG_Ti"/>
</dbReference>
<protein>
    <submittedName>
        <fullName evidence="3">Conjugative transfer protein</fullName>
    </submittedName>
</protein>
<evidence type="ECO:0000256" key="1">
    <source>
        <dbReference type="ARBA" id="ARBA00006135"/>
    </source>
</evidence>
<evidence type="ECO:0000313" key="3">
    <source>
        <dbReference type="EMBL" id="BAU77406.1"/>
    </source>
</evidence>